<dbReference type="Proteomes" id="UP000885792">
    <property type="component" value="Unassembled WGS sequence"/>
</dbReference>
<dbReference type="EMBL" id="DRNB01000068">
    <property type="protein sequence ID" value="HHJ63650.1"/>
    <property type="molecule type" value="Genomic_DNA"/>
</dbReference>
<sequence>MRYLNRRTIYILSVALALFFAGYTLPTVENVRDRITDEYFKHKGFLFDLQRASLSFRRSAGEKEVGELLEDMGLRAESIYRSESGVEVRMRNVHWRRIPDLIFRLERSFRLESFSAVDNTGKGIFEVRIVLR</sequence>
<comment type="caution">
    <text evidence="1">The sequence shown here is derived from an EMBL/GenBank/DDBJ whole genome shotgun (WGS) entry which is preliminary data.</text>
</comment>
<accession>A0A7C5L9L5</accession>
<organism evidence="1">
    <name type="scientific">Aquifex aeolicus</name>
    <dbReference type="NCBI Taxonomy" id="63363"/>
    <lineage>
        <taxon>Bacteria</taxon>
        <taxon>Pseudomonadati</taxon>
        <taxon>Aquificota</taxon>
        <taxon>Aquificia</taxon>
        <taxon>Aquificales</taxon>
        <taxon>Aquificaceae</taxon>
        <taxon>Aquifex</taxon>
    </lineage>
</organism>
<reference evidence="1" key="1">
    <citation type="journal article" date="2020" name="mSystems">
        <title>Genome- and Community-Level Interaction Insights into Carbon Utilization and Element Cycling Functions of Hydrothermarchaeota in Hydrothermal Sediment.</title>
        <authorList>
            <person name="Zhou Z."/>
            <person name="Liu Y."/>
            <person name="Xu W."/>
            <person name="Pan J."/>
            <person name="Luo Z.H."/>
            <person name="Li M."/>
        </authorList>
    </citation>
    <scope>NUCLEOTIDE SEQUENCE [LARGE SCALE GENOMIC DNA]</scope>
    <source>
        <strain evidence="1">HyVt-501</strain>
    </source>
</reference>
<name>A0A7C5L9L5_AQUAO</name>
<gene>
    <name evidence="1" type="ORF">ENJ61_01960</name>
</gene>
<evidence type="ECO:0000313" key="1">
    <source>
        <dbReference type="EMBL" id="HHJ63650.1"/>
    </source>
</evidence>
<proteinExistence type="predicted"/>
<dbReference type="AlphaFoldDB" id="A0A7C5L9L5"/>
<protein>
    <submittedName>
        <fullName evidence="1">Uncharacterized protein</fullName>
    </submittedName>
</protein>